<dbReference type="InterPro" id="IPR002104">
    <property type="entry name" value="Integrase_catalytic"/>
</dbReference>
<accession>A0AAP6WPZ0</accession>
<dbReference type="CDD" id="cd00397">
    <property type="entry name" value="DNA_BRE_C"/>
    <property type="match status" value="1"/>
</dbReference>
<dbReference type="Pfam" id="PF00589">
    <property type="entry name" value="Phage_integrase"/>
    <property type="match status" value="1"/>
</dbReference>
<evidence type="ECO:0000313" key="4">
    <source>
        <dbReference type="Proteomes" id="UP000481454"/>
    </source>
</evidence>
<dbReference type="AlphaFoldDB" id="A0AAP6WPZ0"/>
<feature type="non-terminal residue" evidence="3">
    <location>
        <position position="1"/>
    </location>
</feature>
<evidence type="ECO:0000313" key="3">
    <source>
        <dbReference type="EMBL" id="NGU31933.1"/>
    </source>
</evidence>
<dbReference type="PROSITE" id="PS51898">
    <property type="entry name" value="TYR_RECOMBINASE"/>
    <property type="match status" value="1"/>
</dbReference>
<gene>
    <name evidence="3" type="ORF">G6Z34_17935</name>
</gene>
<dbReference type="Proteomes" id="UP000481454">
    <property type="component" value="Unassembled WGS sequence"/>
</dbReference>
<reference evidence="3 4" key="1">
    <citation type="submission" date="2020-02" db="EMBL/GenBank/DDBJ databases">
        <title>Genomic Insights into the Phylogeny and Genetic Plasticity of the Human and Animal Enteric Pathogen Clostridium perfringens.</title>
        <authorList>
            <person name="Feng Y."/>
            <person name="Hu Y."/>
        </authorList>
    </citation>
    <scope>NUCLEOTIDE SEQUENCE [LARGE SCALE GENOMIC DNA]</scope>
    <source>
        <strain evidence="3 4">CP-40</strain>
    </source>
</reference>
<organism evidence="3 4">
    <name type="scientific">Clostridium perfringens</name>
    <dbReference type="NCBI Taxonomy" id="1502"/>
    <lineage>
        <taxon>Bacteria</taxon>
        <taxon>Bacillati</taxon>
        <taxon>Bacillota</taxon>
        <taxon>Clostridia</taxon>
        <taxon>Eubacteriales</taxon>
        <taxon>Clostridiaceae</taxon>
        <taxon>Clostridium</taxon>
    </lineage>
</organism>
<dbReference type="InterPro" id="IPR011010">
    <property type="entry name" value="DNA_brk_join_enz"/>
</dbReference>
<name>A0AAP6WPZ0_CLOPF</name>
<dbReference type="Gene3D" id="1.10.443.10">
    <property type="entry name" value="Intergrase catalytic core"/>
    <property type="match status" value="1"/>
</dbReference>
<sequence length="170" mass="20156">NKKKNNRKPTAEKNLIDIERKVNRVRKKNYRLAYKLMLESGLRVHEVAALKKDDFSFDKNLITINLREAKGNKLCSIELENKYLSKNISEFIETKGEDERVFPHMRYLQEQATKMGIKCHDLRRGFAKRTYKEELENDSPRSEALDKTRIKLRHTRSDTTKIYLNSKIKV</sequence>
<dbReference type="SUPFAM" id="SSF56349">
    <property type="entry name" value="DNA breaking-rejoining enzymes"/>
    <property type="match status" value="1"/>
</dbReference>
<feature type="domain" description="Tyr recombinase" evidence="2">
    <location>
        <begin position="7"/>
        <end position="170"/>
    </location>
</feature>
<keyword evidence="1" id="KW-0233">DNA recombination</keyword>
<dbReference type="GO" id="GO:0003677">
    <property type="term" value="F:DNA binding"/>
    <property type="evidence" value="ECO:0007669"/>
    <property type="project" value="InterPro"/>
</dbReference>
<proteinExistence type="predicted"/>
<dbReference type="InterPro" id="IPR013762">
    <property type="entry name" value="Integrase-like_cat_sf"/>
</dbReference>
<evidence type="ECO:0000256" key="1">
    <source>
        <dbReference type="ARBA" id="ARBA00023172"/>
    </source>
</evidence>
<protein>
    <submittedName>
        <fullName evidence="3">Site-specific integrase</fullName>
    </submittedName>
</protein>
<dbReference type="GO" id="GO:0006310">
    <property type="term" value="P:DNA recombination"/>
    <property type="evidence" value="ECO:0007669"/>
    <property type="project" value="UniProtKB-KW"/>
</dbReference>
<dbReference type="EMBL" id="JAALLZ010000070">
    <property type="protein sequence ID" value="NGU31933.1"/>
    <property type="molecule type" value="Genomic_DNA"/>
</dbReference>
<dbReference type="GO" id="GO:0015074">
    <property type="term" value="P:DNA integration"/>
    <property type="evidence" value="ECO:0007669"/>
    <property type="project" value="InterPro"/>
</dbReference>
<evidence type="ECO:0000259" key="2">
    <source>
        <dbReference type="PROSITE" id="PS51898"/>
    </source>
</evidence>
<comment type="caution">
    <text evidence="3">The sequence shown here is derived from an EMBL/GenBank/DDBJ whole genome shotgun (WGS) entry which is preliminary data.</text>
</comment>